<evidence type="ECO:0000313" key="2">
    <source>
        <dbReference type="Proteomes" id="UP000291116"/>
    </source>
</evidence>
<dbReference type="Proteomes" id="UP000291116">
    <property type="component" value="Unassembled WGS sequence"/>
</dbReference>
<keyword evidence="2" id="KW-1185">Reference proteome</keyword>
<organism evidence="1 2">
    <name type="scientific">Pseudo-nitzschia multistriata</name>
    <dbReference type="NCBI Taxonomy" id="183589"/>
    <lineage>
        <taxon>Eukaryota</taxon>
        <taxon>Sar</taxon>
        <taxon>Stramenopiles</taxon>
        <taxon>Ochrophyta</taxon>
        <taxon>Bacillariophyta</taxon>
        <taxon>Bacillariophyceae</taxon>
        <taxon>Bacillariophycidae</taxon>
        <taxon>Bacillariales</taxon>
        <taxon>Bacillariaceae</taxon>
        <taxon>Pseudo-nitzschia</taxon>
    </lineage>
</organism>
<evidence type="ECO:0000313" key="1">
    <source>
        <dbReference type="EMBL" id="VEU37042.1"/>
    </source>
</evidence>
<proteinExistence type="predicted"/>
<reference evidence="1 2" key="1">
    <citation type="submission" date="2019-01" db="EMBL/GenBank/DDBJ databases">
        <authorList>
            <person name="Ferrante I. M."/>
        </authorList>
    </citation>
    <scope>NUCLEOTIDE SEQUENCE [LARGE SCALE GENOMIC DNA]</scope>
    <source>
        <strain evidence="1 2">B856</strain>
    </source>
</reference>
<sequence length="129" mass="14555">MGNPSMRVLATGVEKFCIESQEKAIHCEKSMKKDPMGSSMTTENCSSHQKTAQKCEKVVRKAFHDINMGGCPKQIKILTLCEDEWCHQHDTTSCQKECAVVRQQLSICVKQRVMHHFKRNGLKENGSSA</sequence>
<dbReference type="EMBL" id="CAACVS010000114">
    <property type="protein sequence ID" value="VEU37042.1"/>
    <property type="molecule type" value="Genomic_DNA"/>
</dbReference>
<dbReference type="AlphaFoldDB" id="A0A448Z4U9"/>
<gene>
    <name evidence="1" type="ORF">PSNMU_V1.4_AUG-EV-PASAV3_0039150</name>
</gene>
<accession>A0A448Z4U9</accession>
<dbReference type="OrthoDB" id="10491332at2759"/>
<name>A0A448Z4U9_9STRA</name>
<protein>
    <submittedName>
        <fullName evidence="1">Uncharacterized protein</fullName>
    </submittedName>
</protein>